<dbReference type="GO" id="GO:0008270">
    <property type="term" value="F:zinc ion binding"/>
    <property type="evidence" value="ECO:0007669"/>
    <property type="project" value="UniProtKB-UniRule"/>
</dbReference>
<evidence type="ECO:0000256" key="1">
    <source>
        <dbReference type="ARBA" id="ARBA00023157"/>
    </source>
</evidence>
<keyword evidence="2 3" id="KW-0862">Zinc</keyword>
<reference evidence="5 6" key="1">
    <citation type="submission" date="2014-10" db="EMBL/GenBank/DDBJ databases">
        <title>Draft genome of the hookworm Ancylostoma caninum.</title>
        <authorList>
            <person name="Mitreva M."/>
        </authorList>
    </citation>
    <scope>NUCLEOTIDE SEQUENCE [LARGE SCALE GENOMIC DNA]</scope>
    <source>
        <strain evidence="5 6">Baltimore</strain>
    </source>
</reference>
<feature type="signal peptide" evidence="3">
    <location>
        <begin position="1"/>
        <end position="22"/>
    </location>
</feature>
<keyword evidence="2 3" id="KW-0645">Protease</keyword>
<dbReference type="Proteomes" id="UP000252519">
    <property type="component" value="Unassembled WGS sequence"/>
</dbReference>
<evidence type="ECO:0000256" key="2">
    <source>
        <dbReference type="PROSITE-ProRule" id="PRU01211"/>
    </source>
</evidence>
<accession>A0A368GZV0</accession>
<proteinExistence type="predicted"/>
<gene>
    <name evidence="5" type="ORF">ANCCAN_05372</name>
</gene>
<dbReference type="SMART" id="SM00235">
    <property type="entry name" value="ZnMc"/>
    <property type="match status" value="1"/>
</dbReference>
<keyword evidence="3" id="KW-0732">Signal</keyword>
<dbReference type="Gene3D" id="3.40.390.10">
    <property type="entry name" value="Collagenase (Catalytic Domain)"/>
    <property type="match status" value="1"/>
</dbReference>
<evidence type="ECO:0000313" key="5">
    <source>
        <dbReference type="EMBL" id="RCN48547.1"/>
    </source>
</evidence>
<organism evidence="5 6">
    <name type="scientific">Ancylostoma caninum</name>
    <name type="common">Dog hookworm</name>
    <dbReference type="NCBI Taxonomy" id="29170"/>
    <lineage>
        <taxon>Eukaryota</taxon>
        <taxon>Metazoa</taxon>
        <taxon>Ecdysozoa</taxon>
        <taxon>Nematoda</taxon>
        <taxon>Chromadorea</taxon>
        <taxon>Rhabditida</taxon>
        <taxon>Rhabditina</taxon>
        <taxon>Rhabditomorpha</taxon>
        <taxon>Strongyloidea</taxon>
        <taxon>Ancylostomatidae</taxon>
        <taxon>Ancylostomatinae</taxon>
        <taxon>Ancylostoma</taxon>
    </lineage>
</organism>
<feature type="binding site" evidence="2">
    <location>
        <position position="126"/>
    </location>
    <ligand>
        <name>Zn(2+)</name>
        <dbReference type="ChEBI" id="CHEBI:29105"/>
        <note>catalytic</note>
    </ligand>
</feature>
<dbReference type="OrthoDB" id="291007at2759"/>
<dbReference type="SUPFAM" id="SSF55486">
    <property type="entry name" value="Metalloproteases ('zincins'), catalytic domain"/>
    <property type="match status" value="1"/>
</dbReference>
<feature type="chain" id="PRO_5016482723" description="Metalloendopeptidase" evidence="3">
    <location>
        <begin position="23"/>
        <end position="255"/>
    </location>
</feature>
<dbReference type="EMBL" id="JOJR01000045">
    <property type="protein sequence ID" value="RCN48547.1"/>
    <property type="molecule type" value="Genomic_DNA"/>
</dbReference>
<sequence length="255" mass="29634">MRLTTSTFLLVCVSSAILGSTATNDGEKSGLVRHRRLAQKGLYAKRDEENTVKYRFTENVTEVLKQIFKKAVKEWETGTCLKFTEDHSDKEDNDTITLFYESGPCFTDKQKLYISDYCFDVGGVAHELGHALGLGHAHSRQDRDEFITINETNVKLFYNDTAALYEEMFEEEFNVTFETFKEQYEKMNETTENNYSLPYDYGSIMHYAPDLRFPPMVPVDEHHLRTMGSLLISFLDRLTINHHYNCTAWLMRQHS</sequence>
<keyword evidence="2 3" id="KW-0378">Hydrolase</keyword>
<evidence type="ECO:0000259" key="4">
    <source>
        <dbReference type="PROSITE" id="PS51864"/>
    </source>
</evidence>
<feature type="binding site" evidence="2">
    <location>
        <position position="136"/>
    </location>
    <ligand>
        <name>Zn(2+)</name>
        <dbReference type="ChEBI" id="CHEBI:29105"/>
        <note>catalytic</note>
    </ligand>
</feature>
<keyword evidence="2 3" id="KW-0479">Metal-binding</keyword>
<protein>
    <recommendedName>
        <fullName evidence="3">Metalloendopeptidase</fullName>
        <ecNumber evidence="3">3.4.24.-</ecNumber>
    </recommendedName>
</protein>
<feature type="active site" evidence="2">
    <location>
        <position position="127"/>
    </location>
</feature>
<dbReference type="PANTHER" id="PTHR10127">
    <property type="entry name" value="DISCOIDIN, CUB, EGF, LAMININ , AND ZINC METALLOPROTEASE DOMAIN CONTAINING"/>
    <property type="match status" value="1"/>
</dbReference>
<keyword evidence="1" id="KW-1015">Disulfide bond</keyword>
<evidence type="ECO:0000313" key="6">
    <source>
        <dbReference type="Proteomes" id="UP000252519"/>
    </source>
</evidence>
<dbReference type="PROSITE" id="PS51864">
    <property type="entry name" value="ASTACIN"/>
    <property type="match status" value="1"/>
</dbReference>
<dbReference type="PANTHER" id="PTHR10127:SF794">
    <property type="entry name" value="ZINC METALLOPROTEINASE NAS-22-RELATED"/>
    <property type="match status" value="1"/>
</dbReference>
<evidence type="ECO:0000256" key="3">
    <source>
        <dbReference type="RuleBase" id="RU361183"/>
    </source>
</evidence>
<dbReference type="Pfam" id="PF01400">
    <property type="entry name" value="Astacin"/>
    <property type="match status" value="1"/>
</dbReference>
<comment type="caution">
    <text evidence="5">The sequence shown here is derived from an EMBL/GenBank/DDBJ whole genome shotgun (WGS) entry which is preliminary data.</text>
</comment>
<comment type="cofactor">
    <cofactor evidence="2 3">
        <name>Zn(2+)</name>
        <dbReference type="ChEBI" id="CHEBI:29105"/>
    </cofactor>
    <text evidence="2 3">Binds 1 zinc ion per subunit.</text>
</comment>
<keyword evidence="2 3" id="KW-0482">Metalloprotease</keyword>
<dbReference type="EC" id="3.4.24.-" evidence="3"/>
<feature type="domain" description="Peptidase M12A" evidence="4">
    <location>
        <begin position="35"/>
        <end position="247"/>
    </location>
</feature>
<dbReference type="AlphaFoldDB" id="A0A368GZV0"/>
<dbReference type="PRINTS" id="PR00480">
    <property type="entry name" value="ASTACIN"/>
</dbReference>
<dbReference type="GO" id="GO:0004222">
    <property type="term" value="F:metalloendopeptidase activity"/>
    <property type="evidence" value="ECO:0007669"/>
    <property type="project" value="UniProtKB-UniRule"/>
</dbReference>
<comment type="caution">
    <text evidence="2">Lacks conserved residue(s) required for the propagation of feature annotation.</text>
</comment>
<dbReference type="InterPro" id="IPR001506">
    <property type="entry name" value="Peptidase_M12A"/>
</dbReference>
<dbReference type="InterPro" id="IPR024079">
    <property type="entry name" value="MetalloPept_cat_dom_sf"/>
</dbReference>
<dbReference type="STRING" id="29170.A0A368GZV0"/>
<feature type="binding site" evidence="2">
    <location>
        <position position="130"/>
    </location>
    <ligand>
        <name>Zn(2+)</name>
        <dbReference type="ChEBI" id="CHEBI:29105"/>
        <note>catalytic</note>
    </ligand>
</feature>
<name>A0A368GZV0_ANCCA</name>
<dbReference type="InterPro" id="IPR006026">
    <property type="entry name" value="Peptidase_Metallo"/>
</dbReference>
<keyword evidence="6" id="KW-1185">Reference proteome</keyword>
<dbReference type="GO" id="GO:0006508">
    <property type="term" value="P:proteolysis"/>
    <property type="evidence" value="ECO:0007669"/>
    <property type="project" value="UniProtKB-KW"/>
</dbReference>